<organism evidence="1 2">
    <name type="scientific">Haliovirga abyssi</name>
    <dbReference type="NCBI Taxonomy" id="2996794"/>
    <lineage>
        <taxon>Bacteria</taxon>
        <taxon>Fusobacteriati</taxon>
        <taxon>Fusobacteriota</taxon>
        <taxon>Fusobacteriia</taxon>
        <taxon>Fusobacteriales</taxon>
        <taxon>Haliovirgaceae</taxon>
        <taxon>Haliovirga</taxon>
    </lineage>
</organism>
<dbReference type="RefSeq" id="WP_307904912.1">
    <property type="nucleotide sequence ID" value="NZ_AP027059.1"/>
</dbReference>
<gene>
    <name evidence="1" type="ORF">HLVA_05430</name>
</gene>
<protein>
    <submittedName>
        <fullName evidence="1">Uncharacterized protein</fullName>
    </submittedName>
</protein>
<accession>A0AAU9DSH2</accession>
<name>A0AAU9DSH2_9FUSO</name>
<evidence type="ECO:0000313" key="2">
    <source>
        <dbReference type="Proteomes" id="UP001321582"/>
    </source>
</evidence>
<keyword evidence="2" id="KW-1185">Reference proteome</keyword>
<proteinExistence type="predicted"/>
<sequence>MKKFDEILKDKKFPCKISKEDGGILKKQFELDKKSLNNPKDKTDIEYIYYKEYNKRKYVLIEEYMFRDGETVLEVERAIDVNYFLNVL</sequence>
<dbReference type="AlphaFoldDB" id="A0AAU9DSH2"/>
<dbReference type="Proteomes" id="UP001321582">
    <property type="component" value="Chromosome"/>
</dbReference>
<reference evidence="1 2" key="1">
    <citation type="submission" date="2022-11" db="EMBL/GenBank/DDBJ databases">
        <title>Haliovirga abyssi gen. nov., sp. nov., a mesophilic fermentative bacterium isolated from the Iheya North hydrothermal field and the proposal of Haliovirgaceae fam. nov.</title>
        <authorList>
            <person name="Miyazaki U."/>
            <person name="Tame A."/>
            <person name="Miyazaki J."/>
            <person name="Takai K."/>
            <person name="Sawayama S."/>
            <person name="Kitajima M."/>
            <person name="Okamoto A."/>
            <person name="Nakagawa S."/>
        </authorList>
    </citation>
    <scope>NUCLEOTIDE SEQUENCE [LARGE SCALE GENOMIC DNA]</scope>
    <source>
        <strain evidence="1 2">IC12</strain>
    </source>
</reference>
<dbReference type="KEGG" id="haby:HLVA_05430"/>
<evidence type="ECO:0000313" key="1">
    <source>
        <dbReference type="EMBL" id="BDU49974.1"/>
    </source>
</evidence>
<dbReference type="EMBL" id="AP027059">
    <property type="protein sequence ID" value="BDU49974.1"/>
    <property type="molecule type" value="Genomic_DNA"/>
</dbReference>